<evidence type="ECO:0000259" key="4">
    <source>
        <dbReference type="PROSITE" id="PS51118"/>
    </source>
</evidence>
<comment type="caution">
    <text evidence="5">The sequence shown here is derived from an EMBL/GenBank/DDBJ whole genome shotgun (WGS) entry which is preliminary data.</text>
</comment>
<reference evidence="5 6" key="1">
    <citation type="submission" date="2020-08" db="EMBL/GenBank/DDBJ databases">
        <title>The Agave Microbiome: Exploring the role of microbial communities in plant adaptations to desert environments.</title>
        <authorList>
            <person name="Partida-Martinez L.P."/>
        </authorList>
    </citation>
    <scope>NUCLEOTIDE SEQUENCE [LARGE SCALE GENOMIC DNA]</scope>
    <source>
        <strain evidence="5 6">AS2.3</strain>
    </source>
</reference>
<dbReference type="InterPro" id="IPR036388">
    <property type="entry name" value="WH-like_DNA-bd_sf"/>
</dbReference>
<keyword evidence="6" id="KW-1185">Reference proteome</keyword>
<evidence type="ECO:0000256" key="3">
    <source>
        <dbReference type="ARBA" id="ARBA00023163"/>
    </source>
</evidence>
<keyword evidence="1" id="KW-0805">Transcription regulation</keyword>
<dbReference type="AlphaFoldDB" id="A0A7Y9FK63"/>
<protein>
    <submittedName>
        <fullName evidence="5">DNA-binding HxlR family transcriptional regulator</fullName>
    </submittedName>
</protein>
<dbReference type="GO" id="GO:0003677">
    <property type="term" value="F:DNA binding"/>
    <property type="evidence" value="ECO:0007669"/>
    <property type="project" value="UniProtKB-KW"/>
</dbReference>
<feature type="domain" description="HTH hxlR-type" evidence="4">
    <location>
        <begin position="1"/>
        <end position="83"/>
    </location>
</feature>
<dbReference type="InterPro" id="IPR002577">
    <property type="entry name" value="HTH_HxlR"/>
</dbReference>
<evidence type="ECO:0000313" key="5">
    <source>
        <dbReference type="EMBL" id="NYD88808.1"/>
    </source>
</evidence>
<dbReference type="InterPro" id="IPR036390">
    <property type="entry name" value="WH_DNA-bd_sf"/>
</dbReference>
<keyword evidence="2 5" id="KW-0238">DNA-binding</keyword>
<accession>A0A7Y9FK63</accession>
<proteinExistence type="predicted"/>
<evidence type="ECO:0000313" key="6">
    <source>
        <dbReference type="Proteomes" id="UP000517753"/>
    </source>
</evidence>
<gene>
    <name evidence="5" type="ORF">HD841_000577</name>
</gene>
<dbReference type="EMBL" id="JACCBY010000001">
    <property type="protein sequence ID" value="NYD88808.1"/>
    <property type="molecule type" value="Genomic_DNA"/>
</dbReference>
<sequence length="120" mass="13105">MLVLRDVARGVQRFDALQKGLGIAPNILTRRLAALVEDGLLERRRYSERPPRHEYVLTAMGRDYLPVLHALGAWGARHFGDDSVVRLVAADGHVVQPMVIDAVTGAPLADMTLTVKTAAP</sequence>
<evidence type="ECO:0000256" key="1">
    <source>
        <dbReference type="ARBA" id="ARBA00023015"/>
    </source>
</evidence>
<evidence type="ECO:0000256" key="2">
    <source>
        <dbReference type="ARBA" id="ARBA00023125"/>
    </source>
</evidence>
<organism evidence="5 6">
    <name type="scientific">Sphingomonas melonis</name>
    <dbReference type="NCBI Taxonomy" id="152682"/>
    <lineage>
        <taxon>Bacteria</taxon>
        <taxon>Pseudomonadati</taxon>
        <taxon>Pseudomonadota</taxon>
        <taxon>Alphaproteobacteria</taxon>
        <taxon>Sphingomonadales</taxon>
        <taxon>Sphingomonadaceae</taxon>
        <taxon>Sphingomonas</taxon>
    </lineage>
</organism>
<dbReference type="Pfam" id="PF01638">
    <property type="entry name" value="HxlR"/>
    <property type="match status" value="1"/>
</dbReference>
<dbReference type="PANTHER" id="PTHR33204:SF17">
    <property type="entry name" value="TRANSCRIPTIONAL REGULATORY PROTEIN"/>
    <property type="match status" value="1"/>
</dbReference>
<dbReference type="Proteomes" id="UP000517753">
    <property type="component" value="Unassembled WGS sequence"/>
</dbReference>
<dbReference type="PANTHER" id="PTHR33204">
    <property type="entry name" value="TRANSCRIPTIONAL REGULATOR, MARR FAMILY"/>
    <property type="match status" value="1"/>
</dbReference>
<keyword evidence="3" id="KW-0804">Transcription</keyword>
<dbReference type="SUPFAM" id="SSF46785">
    <property type="entry name" value="Winged helix' DNA-binding domain"/>
    <property type="match status" value="1"/>
</dbReference>
<dbReference type="PROSITE" id="PS51118">
    <property type="entry name" value="HTH_HXLR"/>
    <property type="match status" value="1"/>
</dbReference>
<dbReference type="Gene3D" id="1.10.10.10">
    <property type="entry name" value="Winged helix-like DNA-binding domain superfamily/Winged helix DNA-binding domain"/>
    <property type="match status" value="1"/>
</dbReference>
<name>A0A7Y9FK63_9SPHN</name>